<evidence type="ECO:0000313" key="6">
    <source>
        <dbReference type="Proteomes" id="UP000504633"/>
    </source>
</evidence>
<keyword evidence="3 5" id="KW-1133">Transmembrane helix</keyword>
<dbReference type="Pfam" id="PF02535">
    <property type="entry name" value="Zip"/>
    <property type="match status" value="2"/>
</dbReference>
<organism evidence="6 7">
    <name type="scientific">Drosophila hydei</name>
    <name type="common">Fruit fly</name>
    <dbReference type="NCBI Taxonomy" id="7224"/>
    <lineage>
        <taxon>Eukaryota</taxon>
        <taxon>Metazoa</taxon>
        <taxon>Ecdysozoa</taxon>
        <taxon>Arthropoda</taxon>
        <taxon>Hexapoda</taxon>
        <taxon>Insecta</taxon>
        <taxon>Pterygota</taxon>
        <taxon>Neoptera</taxon>
        <taxon>Endopterygota</taxon>
        <taxon>Diptera</taxon>
        <taxon>Brachycera</taxon>
        <taxon>Muscomorpha</taxon>
        <taxon>Ephydroidea</taxon>
        <taxon>Drosophilidae</taxon>
        <taxon>Drosophila</taxon>
    </lineage>
</organism>
<dbReference type="KEGG" id="dhe:111598210"/>
<comment type="subcellular location">
    <subcellularLocation>
        <location evidence="1">Membrane</location>
        <topology evidence="1">Multi-pass membrane protein</topology>
    </subcellularLocation>
</comment>
<dbReference type="OrthoDB" id="448280at2759"/>
<dbReference type="AlphaFoldDB" id="A0A6J2SSJ5"/>
<feature type="transmembrane region" description="Helical" evidence="5">
    <location>
        <begin position="208"/>
        <end position="233"/>
    </location>
</feature>
<dbReference type="RefSeq" id="XP_030078944.1">
    <property type="nucleotide sequence ID" value="XM_030223084.1"/>
</dbReference>
<feature type="transmembrane region" description="Helical" evidence="5">
    <location>
        <begin position="306"/>
        <end position="325"/>
    </location>
</feature>
<dbReference type="Proteomes" id="UP000504633">
    <property type="component" value="Unplaced"/>
</dbReference>
<dbReference type="GO" id="GO:0005886">
    <property type="term" value="C:plasma membrane"/>
    <property type="evidence" value="ECO:0007669"/>
    <property type="project" value="TreeGrafter"/>
</dbReference>
<feature type="transmembrane region" description="Helical" evidence="5">
    <location>
        <begin position="337"/>
        <end position="359"/>
    </location>
</feature>
<feature type="transmembrane region" description="Helical" evidence="5">
    <location>
        <begin position="164"/>
        <end position="188"/>
    </location>
</feature>
<dbReference type="PANTHER" id="PTHR11040:SF203">
    <property type="entry name" value="FI18611P1-RELATED"/>
    <property type="match status" value="1"/>
</dbReference>
<evidence type="ECO:0000256" key="1">
    <source>
        <dbReference type="ARBA" id="ARBA00004141"/>
    </source>
</evidence>
<dbReference type="OMA" id="IFFEIVA"/>
<dbReference type="PANTHER" id="PTHR11040">
    <property type="entry name" value="ZINC/IRON TRANSPORTER"/>
    <property type="match status" value="1"/>
</dbReference>
<keyword evidence="2 5" id="KW-0812">Transmembrane</keyword>
<evidence type="ECO:0000256" key="3">
    <source>
        <dbReference type="ARBA" id="ARBA00022989"/>
    </source>
</evidence>
<keyword evidence="6" id="KW-1185">Reference proteome</keyword>
<dbReference type="RefSeq" id="XP_030080945.1">
    <property type="nucleotide sequence ID" value="XM_030225085.1"/>
</dbReference>
<feature type="transmembrane region" description="Helical" evidence="5">
    <location>
        <begin position="281"/>
        <end position="300"/>
    </location>
</feature>
<feature type="transmembrane region" description="Helical" evidence="5">
    <location>
        <begin position="84"/>
        <end position="102"/>
    </location>
</feature>
<proteinExistence type="predicted"/>
<evidence type="ECO:0000313" key="8">
    <source>
        <dbReference type="RefSeq" id="XP_030080945.1"/>
    </source>
</evidence>
<evidence type="ECO:0000256" key="4">
    <source>
        <dbReference type="ARBA" id="ARBA00023136"/>
    </source>
</evidence>
<evidence type="ECO:0000256" key="5">
    <source>
        <dbReference type="SAM" id="Phobius"/>
    </source>
</evidence>
<dbReference type="InterPro" id="IPR003689">
    <property type="entry name" value="ZIP"/>
</dbReference>
<dbReference type="GO" id="GO:0005385">
    <property type="term" value="F:zinc ion transmembrane transporter activity"/>
    <property type="evidence" value="ECO:0007669"/>
    <property type="project" value="TreeGrafter"/>
</dbReference>
<dbReference type="KEGG" id="dhe:115483372"/>
<dbReference type="GeneID" id="111598210"/>
<evidence type="ECO:0000313" key="7">
    <source>
        <dbReference type="RefSeq" id="XP_030078944.1"/>
    </source>
</evidence>
<feature type="transmembrane region" description="Helical" evidence="5">
    <location>
        <begin position="122"/>
        <end position="143"/>
    </location>
</feature>
<evidence type="ECO:0000256" key="2">
    <source>
        <dbReference type="ARBA" id="ARBA00022692"/>
    </source>
</evidence>
<name>A0A6J2SSJ5_DROHY</name>
<protein>
    <submittedName>
        <fullName evidence="7 8">Zinc transporter ZIP1</fullName>
    </submittedName>
</protein>
<feature type="transmembrane region" description="Helical" evidence="5">
    <location>
        <begin position="402"/>
        <end position="420"/>
    </location>
</feature>
<sequence length="436" mass="48294">MYEIPIPPAVLSTTNFMEVEVESSTMATVTVDKHALLVAKIVAMVWYCIVVTVVCGSLPYMLDRCLEWTKKDPEETRASTAVRCLLYFGGGVLLCTTFLHMLPEVIEVVELLQHFHFNDHNLLVAKIVVIVVLLVVTLIFCFLPYVLNRWFKWTQRAKSNAREFLAVLCLLNFGGGVLIATTFIHILPAVVSVVGALQKCEMLANTPFALPEMLMCTGFFLMYAIEELMYFIVGRRQKRKQKAIQEALQVAMEQVAEPEEKVELELGEQVEPEQPNWLRGLGIIVALSLHELFGGMAIGLEETVDTVWFMCAAIAVHKLVLAFCIGMEIMMAHTRWLIAVIYLIVFSIVTPIGVGIGIAITENTSANHPSIPAGILQGIACGTLLYVVYFEIVAKNHAGWRIFLCSLGGFLLMFGLQIGVVEAAGKSAYVCPSNKS</sequence>
<accession>A0A6J2SSJ5</accession>
<gene>
    <name evidence="7" type="primary">LOC111598210</name>
    <name evidence="8" type="synonym">LOC115483372</name>
</gene>
<feature type="transmembrane region" description="Helical" evidence="5">
    <location>
        <begin position="41"/>
        <end position="63"/>
    </location>
</feature>
<feature type="transmembrane region" description="Helical" evidence="5">
    <location>
        <begin position="371"/>
        <end position="390"/>
    </location>
</feature>
<keyword evidence="4 5" id="KW-0472">Membrane</keyword>
<reference evidence="7 8" key="1">
    <citation type="submission" date="2025-04" db="UniProtKB">
        <authorList>
            <consortium name="RefSeq"/>
        </authorList>
    </citation>
    <scope>IDENTIFICATION</scope>
    <source>
        <strain evidence="7 8">15085-1641.00</strain>
        <tissue evidence="7 8">Whole body</tissue>
    </source>
</reference>